<name>A0ABN9XHC9_9DINO</name>
<feature type="region of interest" description="Disordered" evidence="1">
    <location>
        <begin position="296"/>
        <end position="334"/>
    </location>
</feature>
<comment type="caution">
    <text evidence="2">The sequence shown here is derived from an EMBL/GenBank/DDBJ whole genome shotgun (WGS) entry which is preliminary data.</text>
</comment>
<dbReference type="EMBL" id="CAUYUJ010020552">
    <property type="protein sequence ID" value="CAK0899128.1"/>
    <property type="molecule type" value="Genomic_DNA"/>
</dbReference>
<feature type="compositionally biased region" description="Low complexity" evidence="1">
    <location>
        <begin position="309"/>
        <end position="322"/>
    </location>
</feature>
<evidence type="ECO:0000256" key="1">
    <source>
        <dbReference type="SAM" id="MobiDB-lite"/>
    </source>
</evidence>
<evidence type="ECO:0000313" key="3">
    <source>
        <dbReference type="Proteomes" id="UP001189429"/>
    </source>
</evidence>
<evidence type="ECO:0000313" key="2">
    <source>
        <dbReference type="EMBL" id="CAK0899128.1"/>
    </source>
</evidence>
<gene>
    <name evidence="2" type="ORF">PCOR1329_LOCUS76714</name>
</gene>
<sequence>AGQDRVTQANIAAELKCNVEHLGNTVVDRLETMEADLKAHVGERLASERSSRALEMADIKSYAEGILTGASKAVAEATANRCADTLSVTMPVAASSTLEQEQVWKELHRLRAAVDAFAALERSPEAEARKAAVMTAVVSRVEVLEERVGQQKVIAARLEGVESELKEVARVPELHRVGADLKRMELDLMPLDSRLDHLESELRRAKLETSPLFPRMDAAESEAARLSRDVAAAAGGLASLGAELKARGCQAGLDDTLTTSAYTNLSGAEAAANEPVDLKTNISSLIKKVSMTLSAGAAPGAQSRPGTFPTLSPSSSRLQLPPKGSHKSPLASPK</sequence>
<feature type="non-terminal residue" evidence="2">
    <location>
        <position position="334"/>
    </location>
</feature>
<proteinExistence type="predicted"/>
<feature type="non-terminal residue" evidence="2">
    <location>
        <position position="1"/>
    </location>
</feature>
<accession>A0ABN9XHC9</accession>
<protein>
    <submittedName>
        <fullName evidence="2">Uncharacterized protein</fullName>
    </submittedName>
</protein>
<organism evidence="2 3">
    <name type="scientific">Prorocentrum cordatum</name>
    <dbReference type="NCBI Taxonomy" id="2364126"/>
    <lineage>
        <taxon>Eukaryota</taxon>
        <taxon>Sar</taxon>
        <taxon>Alveolata</taxon>
        <taxon>Dinophyceae</taxon>
        <taxon>Prorocentrales</taxon>
        <taxon>Prorocentraceae</taxon>
        <taxon>Prorocentrum</taxon>
    </lineage>
</organism>
<dbReference type="Proteomes" id="UP001189429">
    <property type="component" value="Unassembled WGS sequence"/>
</dbReference>
<reference evidence="2" key="1">
    <citation type="submission" date="2023-10" db="EMBL/GenBank/DDBJ databases">
        <authorList>
            <person name="Chen Y."/>
            <person name="Shah S."/>
            <person name="Dougan E. K."/>
            <person name="Thang M."/>
            <person name="Chan C."/>
        </authorList>
    </citation>
    <scope>NUCLEOTIDE SEQUENCE [LARGE SCALE GENOMIC DNA]</scope>
</reference>
<keyword evidence="3" id="KW-1185">Reference proteome</keyword>